<sequence>MAAPSSQEAANTRFRHRKISVKQRLQVYKASDLRKLDKDELQQRELVEIETGVEKNEEKEEHLHKILQRNQLTRKELYIPTPDASQTWGEYEDFYRGKFEEPVSYIRFSATVEDCCGSCYNMDERDERFLDSKVNNKLKGDEKLSETEFELMCSSLEAAIHERQPFLSIDPENILSLEEIKPTILKRDLGDAGIKDKLAEEIGVQPQQFITQFDSAVQQDSRPITVLFEKFGKQIYNYWKGRKIEAHGGEISPQLKSERPGDRDDNDPYVCFRRREVRQARKTRRVDYQNSHKLRLLHQQLLYTKKLALLVAKREKAFMDMLENDQRVFELRRDIKPIKRSAVIIGDDDLFVDQKKRRLISNVIASTALESNPKKLRAKSKKASADAVNPKAAVATKPQSRGSQTQSQQSAQQLHAQQQALLQQQQAQQQAQQQKQQANTIAAHVYVKLPTSKIPDILLEDVDDILLKKERSARSYVEERMRKRKLEDGDRFFNLTDDPYNPVFDISIPSGVSPANAPFSSIASSKFEIEKSYYVPGLENYMEGKADDVLVLNRDGDRIENPKYRKIERYRPFQQNSGVHTRELPFRLRRRVGRLGLEYIDRRRPPAAFEPLSSFINLTEVEKQERENDVIDVYDSKLDALSRLHDRWKHDSDYNDHGTKFSHEPARLNQISNDTQVIRFGTMLGTKSYEQLRDATFKYRQEIYNQRRTQKNSTSQKHPRANGTIPASASTTSMSSTPARTSSSSSIKRNSNTKQHVTSIN</sequence>
<dbReference type="AlphaFoldDB" id="A0A0P1KY59"/>
<evidence type="ECO:0000259" key="9">
    <source>
        <dbReference type="Pfam" id="PF10513"/>
    </source>
</evidence>
<evidence type="ECO:0000256" key="4">
    <source>
        <dbReference type="ARBA" id="ARBA00023163"/>
    </source>
</evidence>
<organism evidence="10 11">
    <name type="scientific">Lachancea quebecensis</name>
    <dbReference type="NCBI Taxonomy" id="1654605"/>
    <lineage>
        <taxon>Eukaryota</taxon>
        <taxon>Fungi</taxon>
        <taxon>Dikarya</taxon>
        <taxon>Ascomycota</taxon>
        <taxon>Saccharomycotina</taxon>
        <taxon>Saccharomycetes</taxon>
        <taxon>Saccharomycetales</taxon>
        <taxon>Saccharomycetaceae</taxon>
        <taxon>Lachancea</taxon>
    </lineage>
</organism>
<evidence type="ECO:0000256" key="8">
    <source>
        <dbReference type="SAM" id="MobiDB-lite"/>
    </source>
</evidence>
<evidence type="ECO:0000256" key="6">
    <source>
        <dbReference type="ARBA" id="ARBA00025513"/>
    </source>
</evidence>
<keyword evidence="4 7" id="KW-0804">Transcription</keyword>
<evidence type="ECO:0000313" key="10">
    <source>
        <dbReference type="EMBL" id="CUS25087.1"/>
    </source>
</evidence>
<accession>A0A0P1KY59</accession>
<dbReference type="GO" id="GO:0035267">
    <property type="term" value="C:NuA4 histone acetyltransferase complex"/>
    <property type="evidence" value="ECO:0007669"/>
    <property type="project" value="InterPro"/>
</dbReference>
<comment type="function">
    <text evidence="6">Component of the NuA4 histone acetyltransferase complex which is involved in transcriptional activation of selected genes principally by acetylation of nucleosomal histone H4 and H2A. The NuA4 complex is also involved in DNA repair. Involved in gene silencing by neighboring heterochromatin, blockage of the silencing spreading along the chromosome, and required for cell cycle progression through G2/M.</text>
</comment>
<dbReference type="PANTHER" id="PTHR14898">
    <property type="entry name" value="ENHANCER OF POLYCOMB"/>
    <property type="match status" value="1"/>
</dbReference>
<dbReference type="GO" id="GO:0005634">
    <property type="term" value="C:nucleus"/>
    <property type="evidence" value="ECO:0007669"/>
    <property type="project" value="UniProtKB-SubCell"/>
</dbReference>
<keyword evidence="5 7" id="KW-0539">Nucleus</keyword>
<feature type="domain" description="Enhancer of polycomb-like N-terminal" evidence="9">
    <location>
        <begin position="15"/>
        <end position="157"/>
    </location>
</feature>
<comment type="similarity">
    <text evidence="2 7">Belongs to the enhancer of polycomb family.</text>
</comment>
<protein>
    <recommendedName>
        <fullName evidence="7">Enhancer of polycomb-like protein</fullName>
    </recommendedName>
</protein>
<gene>
    <name evidence="10" type="ORF">LAQU0_S26e00738g</name>
</gene>
<dbReference type="Proteomes" id="UP000236544">
    <property type="component" value="Unassembled WGS sequence"/>
</dbReference>
<dbReference type="EMBL" id="LN890529">
    <property type="protein sequence ID" value="CUS25087.1"/>
    <property type="molecule type" value="Genomic_DNA"/>
</dbReference>
<keyword evidence="11" id="KW-1185">Reference proteome</keyword>
<dbReference type="InterPro" id="IPR024943">
    <property type="entry name" value="Enhancer_polycomb"/>
</dbReference>
<comment type="subcellular location">
    <subcellularLocation>
        <location evidence="1 7">Nucleus</location>
    </subcellularLocation>
</comment>
<evidence type="ECO:0000256" key="1">
    <source>
        <dbReference type="ARBA" id="ARBA00004123"/>
    </source>
</evidence>
<dbReference type="OrthoDB" id="435275at2759"/>
<proteinExistence type="inferred from homology"/>
<feature type="region of interest" description="Disordered" evidence="8">
    <location>
        <begin position="373"/>
        <end position="413"/>
    </location>
</feature>
<evidence type="ECO:0000256" key="5">
    <source>
        <dbReference type="ARBA" id="ARBA00023242"/>
    </source>
</evidence>
<evidence type="ECO:0000313" key="11">
    <source>
        <dbReference type="Proteomes" id="UP000236544"/>
    </source>
</evidence>
<feature type="compositionally biased region" description="Low complexity" evidence="8">
    <location>
        <begin position="724"/>
        <end position="754"/>
    </location>
</feature>
<evidence type="ECO:0000256" key="3">
    <source>
        <dbReference type="ARBA" id="ARBA00023015"/>
    </source>
</evidence>
<evidence type="ECO:0000256" key="7">
    <source>
        <dbReference type="RuleBase" id="RU361124"/>
    </source>
</evidence>
<feature type="region of interest" description="Disordered" evidence="8">
    <location>
        <begin position="706"/>
        <end position="761"/>
    </location>
</feature>
<keyword evidence="3 7" id="KW-0805">Transcription regulation</keyword>
<reference evidence="11" key="1">
    <citation type="submission" date="2015-10" db="EMBL/GenBank/DDBJ databases">
        <authorList>
            <person name="Devillers H."/>
        </authorList>
    </citation>
    <scope>NUCLEOTIDE SEQUENCE [LARGE SCALE GENOMIC DNA]</scope>
</reference>
<feature type="compositionally biased region" description="Polar residues" evidence="8">
    <location>
        <begin position="706"/>
        <end position="716"/>
    </location>
</feature>
<feature type="compositionally biased region" description="Low complexity" evidence="8">
    <location>
        <begin position="403"/>
        <end position="413"/>
    </location>
</feature>
<dbReference type="GO" id="GO:0006357">
    <property type="term" value="P:regulation of transcription by RNA polymerase II"/>
    <property type="evidence" value="ECO:0007669"/>
    <property type="project" value="InterPro"/>
</dbReference>
<name>A0A0P1KY59_9SACH</name>
<dbReference type="Pfam" id="PF10513">
    <property type="entry name" value="EPL1"/>
    <property type="match status" value="1"/>
</dbReference>
<evidence type="ECO:0000256" key="2">
    <source>
        <dbReference type="ARBA" id="ARBA00008035"/>
    </source>
</evidence>
<dbReference type="InterPro" id="IPR019542">
    <property type="entry name" value="Enhancer_polycomb-like_N"/>
</dbReference>